<dbReference type="Gene3D" id="1.10.287.630">
    <property type="entry name" value="Helix hairpin bin"/>
    <property type="match status" value="1"/>
</dbReference>
<keyword evidence="10" id="KW-0175">Coiled coil</keyword>
<feature type="region of interest" description="Disordered" evidence="11">
    <location>
        <begin position="117"/>
        <end position="142"/>
    </location>
</feature>
<feature type="transmembrane region" description="Helical" evidence="12">
    <location>
        <begin position="682"/>
        <end position="700"/>
    </location>
</feature>
<evidence type="ECO:0000256" key="7">
    <source>
        <dbReference type="ARBA" id="ARBA00022989"/>
    </source>
</evidence>
<dbReference type="InterPro" id="IPR004131">
    <property type="entry name" value="PPase-energised_H-pump"/>
</dbReference>
<evidence type="ECO:0000313" key="14">
    <source>
        <dbReference type="EMBL" id="CAK9063628.1"/>
    </source>
</evidence>
<reference evidence="14 15" key="1">
    <citation type="submission" date="2024-02" db="EMBL/GenBank/DDBJ databases">
        <authorList>
            <person name="Chen Y."/>
            <person name="Shah S."/>
            <person name="Dougan E. K."/>
            <person name="Thang M."/>
            <person name="Chan C."/>
        </authorList>
    </citation>
    <scope>NUCLEOTIDE SEQUENCE [LARGE SCALE GENOMIC DNA]</scope>
</reference>
<evidence type="ECO:0000256" key="5">
    <source>
        <dbReference type="ARBA" id="ARBA00022842"/>
    </source>
</evidence>
<feature type="transmembrane region" description="Helical" evidence="12">
    <location>
        <begin position="855"/>
        <end position="881"/>
    </location>
</feature>
<dbReference type="NCBIfam" id="NF001960">
    <property type="entry name" value="PRK00733.3-5"/>
    <property type="match status" value="1"/>
</dbReference>
<evidence type="ECO:0000256" key="4">
    <source>
        <dbReference type="ARBA" id="ARBA00022692"/>
    </source>
</evidence>
<evidence type="ECO:0000313" key="15">
    <source>
        <dbReference type="Proteomes" id="UP001642464"/>
    </source>
</evidence>
<feature type="transmembrane region" description="Helical" evidence="12">
    <location>
        <begin position="1155"/>
        <end position="1180"/>
    </location>
</feature>
<dbReference type="InterPro" id="IPR018490">
    <property type="entry name" value="cNMP-bd_dom_sf"/>
</dbReference>
<name>A0ABP0NIL7_9DINO</name>
<feature type="compositionally biased region" description="Polar residues" evidence="11">
    <location>
        <begin position="118"/>
        <end position="136"/>
    </location>
</feature>
<feature type="transmembrane region" description="Helical" evidence="12">
    <location>
        <begin position="1304"/>
        <end position="1326"/>
    </location>
</feature>
<feature type="coiled-coil region" evidence="10">
    <location>
        <begin position="2"/>
        <end position="29"/>
    </location>
</feature>
<evidence type="ECO:0000256" key="10">
    <source>
        <dbReference type="SAM" id="Coils"/>
    </source>
</evidence>
<feature type="transmembrane region" description="Helical" evidence="12">
    <location>
        <begin position="1414"/>
        <end position="1435"/>
    </location>
</feature>
<feature type="transmembrane region" description="Helical" evidence="12">
    <location>
        <begin position="222"/>
        <end position="243"/>
    </location>
</feature>
<feature type="transmembrane region" description="Helical" evidence="12">
    <location>
        <begin position="1209"/>
        <end position="1229"/>
    </location>
</feature>
<sequence length="1533" mass="165129">MAEHWRTLLRELAQELEKQTAELARLRHGAPPPSGVESQVIQSVPLPPLVPLSAPKPPDTQEQPKYMLDTSWSLSLNPQIQRKEASSVISSWIAQSQATHTSASSVVASSVVASSASRGTRSMDSSGTQSALSQSVHPPKTGMLRSTKEFSIMDAEKLGFTVMRAQKTKRFVAQKPWYIINPDTSTWANVWQGVVAAALLFVAFVTPVQVGLLSLQLDATMVVSFFIDFVFLVDMMLQFLTTYPQDTSNGIVWEVDIRMISLHYLQTWFLLDFVTVFPFDLMALMADSAMDEWKSIKVLRALRLLKLARLVKTSRMIHNLEIPLSIPYQKVALARFLVVLVLVCHWVACLWAMTLNLGEGDYQARWIDSIEDPESREPLRVYIAAFYFACYTITSVGFGDITPRNVLERTFCSAILLACGLAWAYIIGEVGAIVSDMTSESQEFRRRMHHLNVMMQEQSLPFVLRKRLRSFFLQNRHLAVFRTRQKLFDSMSPQLQNDVCMNTQVHWVRKVWFFDGFMRWIESKETLGIYTGHFYACVADITRQLNTAAFAQQETFANLQVLFILSKGLVMLDKKVGSHGEVWGEDFVFSDTSLIRPIAGTALTYIEVHYLTRTALFDVIERNRQTCPQLEKIVRRYVVRLACCRGVIAEARKLQQAVLKQKARSFRNSTIYGQLLGSEDPGFRIVAAILFGCVVLFFLVSGGSPAAPSPYNPETLAVSIRAPKIVEDRAAGGLMEATEALLTSGLCGYLVALVAISGLAFAGWLAGWVLAKAMNRAKREGVRSQTDEGDEKMRQVSDAIREGAAGFLSTQYASIAKLAVLEPRLQGRAVLIGIFLMYIVREPPKNLSHVPSSRLALCVAVSFATGSVLSGIAGYVGMWAARQAFPQLYGTEIGAATVAVRSNIRVASAATRSFGEAIAVGLRAGAFSGVLVVSMVLLGIIGLLFGVRLVVPAALHQLPFLLVGYGFGASFVALFAQLGGGIYTKAADVGADMVGKVESDIPEDDPRNPAVIADLVGDNVGDCAGRGADLFESIAGEILAAMILGGTLSQQLPADAASGYVLFPLAIHGAAASASYRCEPYDCGVRCAAALRMDIIVSGIGIMMTESPKGAGKSAKNIDPMEVLKSGYKISVGLAAVGIVILCRLLLYTDAHPTAWMYFSVCGLVGLGTAFLFILVTQYYTDFNYPPVRQIAQASLTGHGTNVIAGMSVGMQATAAPSAIICVALLCSYKTGMSAFGAPSASAGLFGTAVATMGMLSTVVFVLAMDVFGPITDNAGGIVEMSEQPESVRDITDSLDAVGNTTKAITKGFSVGSASLACFLLFSAFLDEVSELAGHKVDAVDISVPEVFLGGIAGATLVFYFSGQCMTAVGSAAQEVVNNVRTQFRERPGIMDGSQKPDYASCVTIVTQAALREMVAPGIVATTVPLCVGFFFRLTSSSNDKLIGAKAIASFLMFATSSGVLFAIFLNTAGGAWDNAKKYIEQGVHGGKGSAAHKAAVTGDTVGDPSKDTAGPSLHAPGRGKELAPVLLVEGSI</sequence>
<proteinExistence type="inferred from homology"/>
<dbReference type="InterPro" id="IPR005821">
    <property type="entry name" value="Ion_trans_dom"/>
</dbReference>
<keyword evidence="5" id="KW-0460">Magnesium</keyword>
<feature type="transmembrane region" description="Helical" evidence="12">
    <location>
        <begin position="410"/>
        <end position="428"/>
    </location>
</feature>
<keyword evidence="8" id="KW-0406">Ion transport</keyword>
<feature type="transmembrane region" description="Helical" evidence="12">
    <location>
        <begin position="749"/>
        <end position="771"/>
    </location>
</feature>
<accession>A0ABP0NIL7</accession>
<dbReference type="Proteomes" id="UP001642464">
    <property type="component" value="Unassembled WGS sequence"/>
</dbReference>
<feature type="transmembrane region" description="Helical" evidence="12">
    <location>
        <begin position="379"/>
        <end position="398"/>
    </location>
</feature>
<dbReference type="SUPFAM" id="SSF51206">
    <property type="entry name" value="cAMP-binding domain-like"/>
    <property type="match status" value="1"/>
</dbReference>
<dbReference type="HAMAP" id="MF_01129">
    <property type="entry name" value="PPase_energized_pump"/>
    <property type="match status" value="1"/>
</dbReference>
<evidence type="ECO:0000256" key="9">
    <source>
        <dbReference type="ARBA" id="ARBA00023136"/>
    </source>
</evidence>
<keyword evidence="3" id="KW-0813">Transport</keyword>
<gene>
    <name evidence="14" type="ORF">SCF082_LOCUS32913</name>
</gene>
<comment type="subcellular location">
    <subcellularLocation>
        <location evidence="1">Endomembrane system</location>
        <topology evidence="1">Multi-pass membrane protein</topology>
    </subcellularLocation>
</comment>
<feature type="region of interest" description="Disordered" evidence="11">
    <location>
        <begin position="1495"/>
        <end position="1519"/>
    </location>
</feature>
<evidence type="ECO:0000256" key="1">
    <source>
        <dbReference type="ARBA" id="ARBA00004127"/>
    </source>
</evidence>
<evidence type="ECO:0000256" key="6">
    <source>
        <dbReference type="ARBA" id="ARBA00022967"/>
    </source>
</evidence>
<dbReference type="Pfam" id="PF00520">
    <property type="entry name" value="Ion_trans"/>
    <property type="match status" value="1"/>
</dbReference>
<keyword evidence="4 12" id="KW-0812">Transmembrane</keyword>
<dbReference type="EC" id="7.1.3.1" evidence="2"/>
<dbReference type="Pfam" id="PF03030">
    <property type="entry name" value="H_PPase"/>
    <property type="match status" value="1"/>
</dbReference>
<feature type="transmembrane region" description="Helical" evidence="12">
    <location>
        <begin position="332"/>
        <end position="353"/>
    </location>
</feature>
<feature type="transmembrane region" description="Helical" evidence="12">
    <location>
        <begin position="1130"/>
        <end position="1148"/>
    </location>
</feature>
<feature type="transmembrane region" description="Helical" evidence="12">
    <location>
        <begin position="263"/>
        <end position="286"/>
    </location>
</feature>
<evidence type="ECO:0000256" key="2">
    <source>
        <dbReference type="ARBA" id="ARBA00013242"/>
    </source>
</evidence>
<feature type="transmembrane region" description="Helical" evidence="12">
    <location>
        <begin position="958"/>
        <end position="978"/>
    </location>
</feature>
<keyword evidence="15" id="KW-1185">Reference proteome</keyword>
<feature type="transmembrane region" description="Helical" evidence="12">
    <location>
        <begin position="1447"/>
        <end position="1469"/>
    </location>
</feature>
<keyword evidence="7 12" id="KW-1133">Transmembrane helix</keyword>
<keyword evidence="9 12" id="KW-0472">Membrane</keyword>
<feature type="transmembrane region" description="Helical" evidence="12">
    <location>
        <begin position="930"/>
        <end position="951"/>
    </location>
</feature>
<dbReference type="PRINTS" id="PR01463">
    <property type="entry name" value="EAGCHANLFMLY"/>
</dbReference>
<feature type="transmembrane region" description="Helical" evidence="12">
    <location>
        <begin position="190"/>
        <end position="215"/>
    </location>
</feature>
<dbReference type="InterPro" id="IPR003938">
    <property type="entry name" value="K_chnl_volt-dep_EAG/ELK/ERG"/>
</dbReference>
<dbReference type="PANTHER" id="PTHR31998">
    <property type="entry name" value="K(+)-INSENSITIVE PYROPHOSPHATE-ENERGIZED PROTON PUMP"/>
    <property type="match status" value="1"/>
</dbReference>
<evidence type="ECO:0000256" key="3">
    <source>
        <dbReference type="ARBA" id="ARBA00022448"/>
    </source>
</evidence>
<keyword evidence="6" id="KW-1278">Translocase</keyword>
<feature type="transmembrane region" description="Helical" evidence="12">
    <location>
        <begin position="1241"/>
        <end position="1264"/>
    </location>
</feature>
<feature type="domain" description="Ion transport" evidence="13">
    <location>
        <begin position="195"/>
        <end position="441"/>
    </location>
</feature>
<evidence type="ECO:0000256" key="11">
    <source>
        <dbReference type="SAM" id="MobiDB-lite"/>
    </source>
</evidence>
<comment type="caution">
    <text evidence="14">The sequence shown here is derived from an EMBL/GenBank/DDBJ whole genome shotgun (WGS) entry which is preliminary data.</text>
</comment>
<evidence type="ECO:0000256" key="8">
    <source>
        <dbReference type="ARBA" id="ARBA00023065"/>
    </source>
</evidence>
<evidence type="ECO:0000259" key="13">
    <source>
        <dbReference type="Pfam" id="PF00520"/>
    </source>
</evidence>
<dbReference type="SUPFAM" id="SSF81324">
    <property type="entry name" value="Voltage-gated potassium channels"/>
    <property type="match status" value="1"/>
</dbReference>
<dbReference type="EMBL" id="CAXAMM010028890">
    <property type="protein sequence ID" value="CAK9063628.1"/>
    <property type="molecule type" value="Genomic_DNA"/>
</dbReference>
<organism evidence="14 15">
    <name type="scientific">Durusdinium trenchii</name>
    <dbReference type="NCBI Taxonomy" id="1381693"/>
    <lineage>
        <taxon>Eukaryota</taxon>
        <taxon>Sar</taxon>
        <taxon>Alveolata</taxon>
        <taxon>Dinophyceae</taxon>
        <taxon>Suessiales</taxon>
        <taxon>Symbiodiniaceae</taxon>
        <taxon>Durusdinium</taxon>
    </lineage>
</organism>
<protein>
    <recommendedName>
        <fullName evidence="2">H(+)-exporting diphosphatase</fullName>
        <ecNumber evidence="2">7.1.3.1</ecNumber>
    </recommendedName>
</protein>
<evidence type="ECO:0000256" key="12">
    <source>
        <dbReference type="SAM" id="Phobius"/>
    </source>
</evidence>
<dbReference type="Gene3D" id="1.10.287.70">
    <property type="match status" value="1"/>
</dbReference>